<proteinExistence type="predicted"/>
<sequence length="325" mass="36064">MAQKKQTIVIKKIIVQGGGHHGGSWKVALADFMTALMAFFLVMWLVGQSEETKKAVSDYFSTPSVIEYNYQNFGAEVTLEKLFLDLVNEPLRAFQSFLEPADKTPNILDMGSAKVVSAFMADKMNDVAKNVTIAQNGFDFDIPDTYLFERGTAQPNAQFIEVMNRLTQITSGLQDADVTVTSMLFTQAVADKTQATAEKVARDRLNTVSSKIHASFEHGNNGLKGSISVKDKKGEVDVQKLIGIIRISIRQKPSEKLENRRKIQSIFGEKESAQNNYDGESVPRRGTASARGGRSDEEIFVNPVDMEVQKIQNAADPLSRPQYEE</sequence>
<reference evidence="6 7" key="1">
    <citation type="journal article" date="2013" name="ISME J.">
        <title>By their genes ye shall know them: genomic signatures of predatory bacteria.</title>
        <authorList>
            <person name="Pasternak Z."/>
            <person name="Pietrokovski S."/>
            <person name="Rotem O."/>
            <person name="Gophna U."/>
            <person name="Lurie-Weinberger M.N."/>
            <person name="Jurkevitch E."/>
        </authorList>
    </citation>
    <scope>NUCLEOTIDE SEQUENCE [LARGE SCALE GENOMIC DNA]</scope>
    <source>
        <strain evidence="6 7">JSS</strain>
    </source>
</reference>
<feature type="transmembrane region" description="Helical" evidence="4">
    <location>
        <begin position="27"/>
        <end position="46"/>
    </location>
</feature>
<keyword evidence="4" id="KW-0812">Transmembrane</keyword>
<feature type="domain" description="Motility protein B-like N-terminal" evidence="5">
    <location>
        <begin position="17"/>
        <end position="62"/>
    </location>
</feature>
<evidence type="ECO:0000256" key="4">
    <source>
        <dbReference type="SAM" id="Phobius"/>
    </source>
</evidence>
<dbReference type="eggNOG" id="COG1360">
    <property type="taxonomic scope" value="Bacteria"/>
</dbReference>
<dbReference type="HOGENOM" id="CLU_854347_0_0_7"/>
<name>M4VDZ4_9BACT</name>
<evidence type="ECO:0000313" key="7">
    <source>
        <dbReference type="Proteomes" id="UP000012040"/>
    </source>
</evidence>
<dbReference type="GO" id="GO:0016020">
    <property type="term" value="C:membrane"/>
    <property type="evidence" value="ECO:0007669"/>
    <property type="project" value="UniProtKB-SubCell"/>
</dbReference>
<keyword evidence="7" id="KW-1185">Reference proteome</keyword>
<evidence type="ECO:0000313" key="6">
    <source>
        <dbReference type="EMBL" id="AGH96261.1"/>
    </source>
</evidence>
<organism evidence="6 7">
    <name type="scientific">Pseudobdellovibrio exovorus JSS</name>
    <dbReference type="NCBI Taxonomy" id="1184267"/>
    <lineage>
        <taxon>Bacteria</taxon>
        <taxon>Pseudomonadati</taxon>
        <taxon>Bdellovibrionota</taxon>
        <taxon>Bdellovibrionia</taxon>
        <taxon>Bdellovibrionales</taxon>
        <taxon>Pseudobdellovibrionaceae</taxon>
        <taxon>Pseudobdellovibrio</taxon>
    </lineage>
</organism>
<comment type="subcellular location">
    <subcellularLocation>
        <location evidence="1">Membrane</location>
    </subcellularLocation>
</comment>
<dbReference type="STRING" id="1184267.A11Q_2045"/>
<dbReference type="PATRIC" id="fig|1184267.3.peg.2070"/>
<dbReference type="Pfam" id="PF13677">
    <property type="entry name" value="MotB_plug"/>
    <property type="match status" value="1"/>
</dbReference>
<evidence type="ECO:0000256" key="2">
    <source>
        <dbReference type="ARBA" id="ARBA00023136"/>
    </source>
</evidence>
<dbReference type="OrthoDB" id="5290031at2"/>
<dbReference type="KEGG" id="bex:A11Q_2045"/>
<accession>M4VDZ4</accession>
<evidence type="ECO:0000256" key="1">
    <source>
        <dbReference type="ARBA" id="ARBA00004370"/>
    </source>
</evidence>
<dbReference type="Proteomes" id="UP000012040">
    <property type="component" value="Chromosome"/>
</dbReference>
<dbReference type="RefSeq" id="WP_015470751.1">
    <property type="nucleotide sequence ID" value="NC_020813.1"/>
</dbReference>
<gene>
    <name evidence="6" type="ORF">A11Q_2045</name>
</gene>
<keyword evidence="4" id="KW-1133">Transmembrane helix</keyword>
<evidence type="ECO:0000259" key="5">
    <source>
        <dbReference type="Pfam" id="PF13677"/>
    </source>
</evidence>
<keyword evidence="2 4" id="KW-0472">Membrane</keyword>
<dbReference type="AlphaFoldDB" id="M4VDZ4"/>
<dbReference type="EMBL" id="CP003537">
    <property type="protein sequence ID" value="AGH96261.1"/>
    <property type="molecule type" value="Genomic_DNA"/>
</dbReference>
<dbReference type="InterPro" id="IPR025713">
    <property type="entry name" value="MotB-like_N_dom"/>
</dbReference>
<feature type="region of interest" description="Disordered" evidence="3">
    <location>
        <begin position="268"/>
        <end position="304"/>
    </location>
</feature>
<protein>
    <submittedName>
        <fullName evidence="6">Chemotaxis MotB protein</fullName>
    </submittedName>
</protein>
<evidence type="ECO:0000256" key="3">
    <source>
        <dbReference type="SAM" id="MobiDB-lite"/>
    </source>
</evidence>